<accession>A0A3I8G8Y4</accession>
<gene>
    <name evidence="2" type="ORF">ED033_25460</name>
</gene>
<reference evidence="2" key="1">
    <citation type="submission" date="2018-10" db="EMBL/GenBank/DDBJ databases">
        <authorList>
            <consortium name="PulseNet: The National Subtyping Network for Foodborne Disease Surveillance"/>
            <person name="Tarr C.L."/>
            <person name="Trees E."/>
            <person name="Katz L.S."/>
            <person name="Carleton-Romer H.A."/>
            <person name="Stroika S."/>
            <person name="Kucerova Z."/>
            <person name="Roache K.F."/>
            <person name="Sabol A.L."/>
            <person name="Besser J."/>
            <person name="Gerner-Smidt P."/>
        </authorList>
    </citation>
    <scope>NUCLEOTIDE SEQUENCE [LARGE SCALE GENOMIC DNA]</scope>
    <source>
        <strain evidence="2">PNUSAS057480</strain>
    </source>
</reference>
<dbReference type="AlphaFoldDB" id="A0A3I8G8Y4"/>
<evidence type="ECO:0000256" key="1">
    <source>
        <dbReference type="SAM" id="Phobius"/>
    </source>
</evidence>
<keyword evidence="1" id="KW-0472">Membrane</keyword>
<keyword evidence="1" id="KW-0812">Transmembrane</keyword>
<proteinExistence type="predicted"/>
<comment type="caution">
    <text evidence="2">The sequence shown here is derived from an EMBL/GenBank/DDBJ whole genome shotgun (WGS) entry which is preliminary data.</text>
</comment>
<feature type="transmembrane region" description="Helical" evidence="1">
    <location>
        <begin position="44"/>
        <end position="63"/>
    </location>
</feature>
<evidence type="ECO:0000313" key="2">
    <source>
        <dbReference type="EMBL" id="MER45543.1"/>
    </source>
</evidence>
<dbReference type="EMBL" id="RMEA01000244">
    <property type="protein sequence ID" value="MER45543.1"/>
    <property type="molecule type" value="Genomic_DNA"/>
</dbReference>
<name>A0A3I8G8Y4_SALER</name>
<organism evidence="2">
    <name type="scientific">Salmonella enterica</name>
    <name type="common">Salmonella choleraesuis</name>
    <dbReference type="NCBI Taxonomy" id="28901"/>
    <lineage>
        <taxon>Bacteria</taxon>
        <taxon>Pseudomonadati</taxon>
        <taxon>Pseudomonadota</taxon>
        <taxon>Gammaproteobacteria</taxon>
        <taxon>Enterobacterales</taxon>
        <taxon>Enterobacteriaceae</taxon>
        <taxon>Salmonella</taxon>
    </lineage>
</organism>
<sequence>MNFPQETLIYAFLLVPWLCLGVLNNVLGIQILSASGYAKMYSRSFIYSAIFTVIFLLLLIGLFEGYGAAIAVSGGE</sequence>
<feature type="transmembrane region" description="Helical" evidence="1">
    <location>
        <begin position="12"/>
        <end position="32"/>
    </location>
</feature>
<keyword evidence="1" id="KW-1133">Transmembrane helix</keyword>
<feature type="non-terminal residue" evidence="2">
    <location>
        <position position="76"/>
    </location>
</feature>
<dbReference type="Proteomes" id="UP000885379">
    <property type="component" value="Unassembled WGS sequence"/>
</dbReference>
<protein>
    <submittedName>
        <fullName evidence="2">Flippase</fullName>
    </submittedName>
</protein>